<protein>
    <submittedName>
        <fullName evidence="2">Hypothetical_protein</fullName>
    </submittedName>
</protein>
<accession>A0AA86UM36</accession>
<sequence length="111" mass="12856">MASYQYCDVSCVFCPQIQDIQSAMMQDRFQQYSCASKYQQAKPTSASKISIGRNQSFGGYAQGNFSQQIMWSTLIRQLLSEPALRGHDNYITTWCDLKQQKSITFLKHMRY</sequence>
<organism evidence="1">
    <name type="scientific">Hexamita inflata</name>
    <dbReference type="NCBI Taxonomy" id="28002"/>
    <lineage>
        <taxon>Eukaryota</taxon>
        <taxon>Metamonada</taxon>
        <taxon>Diplomonadida</taxon>
        <taxon>Hexamitidae</taxon>
        <taxon>Hexamitinae</taxon>
        <taxon>Hexamita</taxon>
    </lineage>
</organism>
<dbReference type="AlphaFoldDB" id="A0AA86UM36"/>
<name>A0AA86UM36_9EUKA</name>
<evidence type="ECO:0000313" key="3">
    <source>
        <dbReference type="Proteomes" id="UP001642409"/>
    </source>
</evidence>
<dbReference type="EMBL" id="CAXDID020000188">
    <property type="protein sequence ID" value="CAL6051553.1"/>
    <property type="molecule type" value="Genomic_DNA"/>
</dbReference>
<evidence type="ECO:0000313" key="2">
    <source>
        <dbReference type="EMBL" id="CAL6051553.1"/>
    </source>
</evidence>
<gene>
    <name evidence="1" type="ORF">HINF_LOCUS44326</name>
    <name evidence="2" type="ORF">HINF_LOCUS44427</name>
</gene>
<reference evidence="1" key="1">
    <citation type="submission" date="2023-06" db="EMBL/GenBank/DDBJ databases">
        <authorList>
            <person name="Kurt Z."/>
        </authorList>
    </citation>
    <scope>NUCLEOTIDE SEQUENCE</scope>
</reference>
<evidence type="ECO:0000313" key="1">
    <source>
        <dbReference type="EMBL" id="CAI9956681.1"/>
    </source>
</evidence>
<dbReference type="Proteomes" id="UP001642409">
    <property type="component" value="Unassembled WGS sequence"/>
</dbReference>
<reference evidence="2 3" key="2">
    <citation type="submission" date="2024-07" db="EMBL/GenBank/DDBJ databases">
        <authorList>
            <person name="Akdeniz Z."/>
        </authorList>
    </citation>
    <scope>NUCLEOTIDE SEQUENCE [LARGE SCALE GENOMIC DNA]</scope>
</reference>
<keyword evidence="3" id="KW-1185">Reference proteome</keyword>
<dbReference type="EMBL" id="CATOUU010000878">
    <property type="protein sequence ID" value="CAI9956681.1"/>
    <property type="molecule type" value="Genomic_DNA"/>
</dbReference>
<comment type="caution">
    <text evidence="1">The sequence shown here is derived from an EMBL/GenBank/DDBJ whole genome shotgun (WGS) entry which is preliminary data.</text>
</comment>
<proteinExistence type="predicted"/>